<dbReference type="InterPro" id="IPR036271">
    <property type="entry name" value="Tet_transcr_reg_TetR-rel_C_sf"/>
</dbReference>
<dbReference type="InterPro" id="IPR050109">
    <property type="entry name" value="HTH-type_TetR-like_transc_reg"/>
</dbReference>
<evidence type="ECO:0000256" key="2">
    <source>
        <dbReference type="ARBA" id="ARBA00023125"/>
    </source>
</evidence>
<dbReference type="GO" id="GO:0003700">
    <property type="term" value="F:DNA-binding transcription factor activity"/>
    <property type="evidence" value="ECO:0007669"/>
    <property type="project" value="TreeGrafter"/>
</dbReference>
<dbReference type="RefSeq" id="WP_025290472.1">
    <property type="nucleotide sequence ID" value="NZ_CP006644.1"/>
</dbReference>
<dbReference type="HOGENOM" id="CLU_069356_40_5_5"/>
<feature type="domain" description="HTH-type transcriptional regulator MT1864/Rv1816-like C-terminal" evidence="5">
    <location>
        <begin position="87"/>
        <end position="178"/>
    </location>
</feature>
<dbReference type="STRING" id="1123269.NX02_01695"/>
<keyword evidence="3" id="KW-0804">Transcription</keyword>
<proteinExistence type="predicted"/>
<dbReference type="AlphaFoldDB" id="W0A4Z1"/>
<dbReference type="EMBL" id="CP006644">
    <property type="protein sequence ID" value="AHE52101.1"/>
    <property type="molecule type" value="Genomic_DNA"/>
</dbReference>
<evidence type="ECO:0000259" key="5">
    <source>
        <dbReference type="Pfam" id="PF13305"/>
    </source>
</evidence>
<keyword evidence="7" id="KW-1185">Reference proteome</keyword>
<feature type="domain" description="HTH tetR-type" evidence="4">
    <location>
        <begin position="16"/>
        <end position="49"/>
    </location>
</feature>
<evidence type="ECO:0000313" key="6">
    <source>
        <dbReference type="EMBL" id="AHE52101.1"/>
    </source>
</evidence>
<evidence type="ECO:0000256" key="3">
    <source>
        <dbReference type="ARBA" id="ARBA00023163"/>
    </source>
</evidence>
<dbReference type="PATRIC" id="fig|1123269.5.peg.343"/>
<name>W0A4Z1_9SPHN</name>
<dbReference type="InterPro" id="IPR025996">
    <property type="entry name" value="MT1864/Rv1816-like_C"/>
</dbReference>
<dbReference type="SUPFAM" id="SSF48498">
    <property type="entry name" value="Tetracyclin repressor-like, C-terminal domain"/>
    <property type="match status" value="1"/>
</dbReference>
<accession>W0A4Z1</accession>
<dbReference type="KEGG" id="ssan:NX02_01695"/>
<evidence type="ECO:0000256" key="1">
    <source>
        <dbReference type="ARBA" id="ARBA00023015"/>
    </source>
</evidence>
<dbReference type="OrthoDB" id="7223515at2"/>
<evidence type="ECO:0000313" key="7">
    <source>
        <dbReference type="Proteomes" id="UP000018851"/>
    </source>
</evidence>
<dbReference type="PANTHER" id="PTHR30055">
    <property type="entry name" value="HTH-TYPE TRANSCRIPTIONAL REGULATOR RUTR"/>
    <property type="match status" value="1"/>
</dbReference>
<keyword evidence="2" id="KW-0238">DNA-binding</keyword>
<protein>
    <recommendedName>
        <fullName evidence="8">HTH tetR-type domain-containing protein</fullName>
    </recommendedName>
</protein>
<gene>
    <name evidence="6" type="ORF">NX02_01695</name>
</gene>
<dbReference type="GO" id="GO:0000976">
    <property type="term" value="F:transcription cis-regulatory region binding"/>
    <property type="evidence" value="ECO:0007669"/>
    <property type="project" value="TreeGrafter"/>
</dbReference>
<dbReference type="PANTHER" id="PTHR30055:SF234">
    <property type="entry name" value="HTH-TYPE TRANSCRIPTIONAL REGULATOR BETI"/>
    <property type="match status" value="1"/>
</dbReference>
<dbReference type="eggNOG" id="COG1309">
    <property type="taxonomic scope" value="Bacteria"/>
</dbReference>
<dbReference type="InterPro" id="IPR009057">
    <property type="entry name" value="Homeodomain-like_sf"/>
</dbReference>
<dbReference type="Pfam" id="PF00440">
    <property type="entry name" value="TetR_N"/>
    <property type="match status" value="1"/>
</dbReference>
<keyword evidence="1" id="KW-0805">Transcription regulation</keyword>
<evidence type="ECO:0008006" key="8">
    <source>
        <dbReference type="Google" id="ProtNLM"/>
    </source>
</evidence>
<dbReference type="Proteomes" id="UP000018851">
    <property type="component" value="Chromosome"/>
</dbReference>
<organism evidence="6 7">
    <name type="scientific">Sphingomonas sanxanigenens DSM 19645 = NX02</name>
    <dbReference type="NCBI Taxonomy" id="1123269"/>
    <lineage>
        <taxon>Bacteria</taxon>
        <taxon>Pseudomonadati</taxon>
        <taxon>Pseudomonadota</taxon>
        <taxon>Alphaproteobacteria</taxon>
        <taxon>Sphingomonadales</taxon>
        <taxon>Sphingomonadaceae</taxon>
        <taxon>Sphingomonas</taxon>
    </lineage>
</organism>
<reference evidence="6 7" key="1">
    <citation type="submission" date="2013-07" db="EMBL/GenBank/DDBJ databases">
        <title>Completed genome of Sphingomonas sanxanigenens NX02.</title>
        <authorList>
            <person name="Ma T."/>
            <person name="Huang H."/>
            <person name="Wu M."/>
            <person name="Li X."/>
            <person name="Li G."/>
        </authorList>
    </citation>
    <scope>NUCLEOTIDE SEQUENCE [LARGE SCALE GENOMIC DNA]</scope>
    <source>
        <strain evidence="6 7">NX02</strain>
    </source>
</reference>
<sequence>MGRRSDHSRAELESLIVTEGHALMAEVGFARFSAREVAKRIGYSVGTVYNVMGTHDRLMLSINTLTFRLWAEHLRSRLADRPDDRIAALVGGYFSFARENTNLWMAIYDHRPPAGEPMPEDYAAERGELTGIVAAEIARVLPPTRVGEAPALARSLVATVHGHCFFELNGTFALLGEKEPQSTALLRVRESLAAAV</sequence>
<dbReference type="InterPro" id="IPR001647">
    <property type="entry name" value="HTH_TetR"/>
</dbReference>
<dbReference type="Gene3D" id="1.10.357.10">
    <property type="entry name" value="Tetracycline Repressor, domain 2"/>
    <property type="match status" value="1"/>
</dbReference>
<evidence type="ECO:0000259" key="4">
    <source>
        <dbReference type="Pfam" id="PF00440"/>
    </source>
</evidence>
<dbReference type="SUPFAM" id="SSF46689">
    <property type="entry name" value="Homeodomain-like"/>
    <property type="match status" value="1"/>
</dbReference>
<dbReference type="Pfam" id="PF13305">
    <property type="entry name" value="TetR_C_33"/>
    <property type="match status" value="1"/>
</dbReference>